<keyword evidence="4" id="KW-1185">Reference proteome</keyword>
<evidence type="ECO:0000313" key="4">
    <source>
        <dbReference type="Proteomes" id="UP000317036"/>
    </source>
</evidence>
<evidence type="ECO:0000313" key="3">
    <source>
        <dbReference type="EMBL" id="TVY11769.1"/>
    </source>
</evidence>
<proteinExistence type="predicted"/>
<evidence type="ECO:0000256" key="2">
    <source>
        <dbReference type="ARBA" id="ARBA00022691"/>
    </source>
</evidence>
<keyword evidence="1" id="KW-0808">Transferase</keyword>
<dbReference type="OrthoDB" id="2564759at2"/>
<evidence type="ECO:0000256" key="1">
    <source>
        <dbReference type="ARBA" id="ARBA00022679"/>
    </source>
</evidence>
<dbReference type="SUPFAM" id="SSF53335">
    <property type="entry name" value="S-adenosyl-L-methionine-dependent methyltransferases"/>
    <property type="match status" value="1"/>
</dbReference>
<dbReference type="InterPro" id="IPR029063">
    <property type="entry name" value="SAM-dependent_MTases_sf"/>
</dbReference>
<dbReference type="Proteomes" id="UP000317036">
    <property type="component" value="Unassembled WGS sequence"/>
</dbReference>
<keyword evidence="2" id="KW-0949">S-adenosyl-L-methionine</keyword>
<dbReference type="EMBL" id="VNJI01000001">
    <property type="protein sequence ID" value="TVY11769.1"/>
    <property type="molecule type" value="Genomic_DNA"/>
</dbReference>
<reference evidence="3 4" key="1">
    <citation type="submission" date="2019-07" db="EMBL/GenBank/DDBJ databases">
        <authorList>
            <person name="Kim J."/>
        </authorList>
    </citation>
    <scope>NUCLEOTIDE SEQUENCE [LARGE SCALE GENOMIC DNA]</scope>
    <source>
        <strain evidence="3 4">JC52</strain>
    </source>
</reference>
<dbReference type="Gene3D" id="3.40.50.150">
    <property type="entry name" value="Vaccinia Virus protein VP39"/>
    <property type="match status" value="1"/>
</dbReference>
<dbReference type="GO" id="GO:0030410">
    <property type="term" value="F:nicotianamine synthase activity"/>
    <property type="evidence" value="ECO:0007669"/>
    <property type="project" value="InterPro"/>
</dbReference>
<dbReference type="PANTHER" id="PTHR32266:SF12">
    <property type="entry name" value="NICOTIANAMINE SYNTHASE 3"/>
    <property type="match status" value="1"/>
</dbReference>
<gene>
    <name evidence="3" type="ORF">FPZ49_00285</name>
</gene>
<dbReference type="Pfam" id="PF03059">
    <property type="entry name" value="NAS"/>
    <property type="match status" value="1"/>
</dbReference>
<comment type="caution">
    <text evidence="3">The sequence shown here is derived from an EMBL/GenBank/DDBJ whole genome shotgun (WGS) entry which is preliminary data.</text>
</comment>
<dbReference type="PANTHER" id="PTHR32266">
    <property type="entry name" value="NICOTIANAMINE SYNTHASE 3"/>
    <property type="match status" value="1"/>
</dbReference>
<organism evidence="3 4">
    <name type="scientific">Paenibacillus cremeus</name>
    <dbReference type="NCBI Taxonomy" id="2163881"/>
    <lineage>
        <taxon>Bacteria</taxon>
        <taxon>Bacillati</taxon>
        <taxon>Bacillota</taxon>
        <taxon>Bacilli</taxon>
        <taxon>Bacillales</taxon>
        <taxon>Paenibacillaceae</taxon>
        <taxon>Paenibacillus</taxon>
    </lineage>
</organism>
<dbReference type="GO" id="GO:0030418">
    <property type="term" value="P:nicotianamine biosynthetic process"/>
    <property type="evidence" value="ECO:0007669"/>
    <property type="project" value="InterPro"/>
</dbReference>
<name>A0A559KI33_9BACL</name>
<dbReference type="InterPro" id="IPR004298">
    <property type="entry name" value="Nicotian_synth"/>
</dbReference>
<accession>A0A559KI33</accession>
<dbReference type="AlphaFoldDB" id="A0A559KI33"/>
<protein>
    <submittedName>
        <fullName evidence="3">Nicotianamine synthase</fullName>
    </submittedName>
</protein>
<sequence length="325" mass="35832">MDALSSPLPCLKRAPVEYIGVHAPALETQRIGGIPSLEYAATDAALLSQSAPSVRISELIALVKQTYALLHQESDLTPSNPLIAEAVSTLSRLVTQTYSPDEVQRVLKDTTIAPLRAGLLAKLSEAECLMELFDSRRLHDQHDLSLAELRRYPNWDRYEALVGAELELLARLRRAGDAERPIVFVGSGPVPLSAVILHLQEKVPVVCVDVDPAACESARLLLERVGLGEAIRVSQGDGADFDYAPFRHVFVASLVTRKTHVLAQIRRTRADALVAVRTAAGMRQLMYEAVDEQAMAFAGWRLLGRSSPRERQVINSTLFYRLEHI</sequence>
<dbReference type="PROSITE" id="PS51142">
    <property type="entry name" value="NAS"/>
    <property type="match status" value="1"/>
</dbReference>